<dbReference type="AlphaFoldDB" id="A0A8H8CHV3"/>
<dbReference type="EMBL" id="JAFIQS010000007">
    <property type="protein sequence ID" value="KAG5166937.1"/>
    <property type="molecule type" value="Genomic_DNA"/>
</dbReference>
<reference evidence="1" key="1">
    <citation type="submission" date="2021-02" db="EMBL/GenBank/DDBJ databases">
        <title>Psilocybe cubensis genome.</title>
        <authorList>
            <person name="Mckernan K.J."/>
            <person name="Crawford S."/>
            <person name="Trippe A."/>
            <person name="Kane L.T."/>
            <person name="Mclaughlin S."/>
        </authorList>
    </citation>
    <scope>NUCLEOTIDE SEQUENCE [LARGE SCALE GENOMIC DNA]</scope>
    <source>
        <strain evidence="1">MGC-MH-2018</strain>
    </source>
</reference>
<gene>
    <name evidence="1" type="ORF">JR316_007274</name>
</gene>
<dbReference type="InterPro" id="IPR011051">
    <property type="entry name" value="RmlC_Cupin_sf"/>
</dbReference>
<sequence>MPKHIPSEHYVGKPYEVASKALIHPHIEHHDHPDDAEHYLLPVVFAVDKGASILTKYPGPGVYHITKGECILEYVTEPVHKTVISTGSVIHIEEGASIRWICESEAGLKGFAVFHVPVSVKAMERNESWTVIDKHST</sequence>
<comment type="caution">
    <text evidence="1">The sequence shown here is derived from an EMBL/GenBank/DDBJ whole genome shotgun (WGS) entry which is preliminary data.</text>
</comment>
<dbReference type="SUPFAM" id="SSF51182">
    <property type="entry name" value="RmlC-like cupins"/>
    <property type="match status" value="1"/>
</dbReference>
<protein>
    <submittedName>
        <fullName evidence="1">Uncharacterized protein</fullName>
    </submittedName>
</protein>
<name>A0A8H8CHV3_PSICU</name>
<organism evidence="1">
    <name type="scientific">Psilocybe cubensis</name>
    <name type="common">Psychedelic mushroom</name>
    <name type="synonym">Stropharia cubensis</name>
    <dbReference type="NCBI Taxonomy" id="181762"/>
    <lineage>
        <taxon>Eukaryota</taxon>
        <taxon>Fungi</taxon>
        <taxon>Dikarya</taxon>
        <taxon>Basidiomycota</taxon>
        <taxon>Agaricomycotina</taxon>
        <taxon>Agaricomycetes</taxon>
        <taxon>Agaricomycetidae</taxon>
        <taxon>Agaricales</taxon>
        <taxon>Agaricineae</taxon>
        <taxon>Strophariaceae</taxon>
        <taxon>Psilocybe</taxon>
    </lineage>
</organism>
<evidence type="ECO:0000313" key="1">
    <source>
        <dbReference type="EMBL" id="KAG5166937.1"/>
    </source>
</evidence>
<proteinExistence type="predicted"/>
<accession>A0A8H8CHV3</accession>